<dbReference type="EC" id="1.3.1.98" evidence="5 19"/>
<dbReference type="HAMAP" id="MF_00037">
    <property type="entry name" value="MurB"/>
    <property type="match status" value="1"/>
</dbReference>
<evidence type="ECO:0000313" key="21">
    <source>
        <dbReference type="EMBL" id="SFO92749.1"/>
    </source>
</evidence>
<dbReference type="PANTHER" id="PTHR21071">
    <property type="entry name" value="UDP-N-ACETYLENOLPYRUVOYLGLUCOSAMINE REDUCTASE"/>
    <property type="match status" value="1"/>
</dbReference>
<feature type="active site" evidence="19">
    <location>
        <position position="254"/>
    </location>
</feature>
<feature type="active site" evidence="19">
    <location>
        <position position="142"/>
    </location>
</feature>
<dbReference type="InterPro" id="IPR036318">
    <property type="entry name" value="FAD-bd_PCMH-like_sf"/>
</dbReference>
<evidence type="ECO:0000259" key="20">
    <source>
        <dbReference type="Pfam" id="PF02873"/>
    </source>
</evidence>
<keyword evidence="9 19" id="KW-0285">Flavoprotein</keyword>
<keyword evidence="10 19" id="KW-0274">FAD</keyword>
<name>A0A1I5L603_9BACT</name>
<evidence type="ECO:0000256" key="9">
    <source>
        <dbReference type="ARBA" id="ARBA00022630"/>
    </source>
</evidence>
<evidence type="ECO:0000256" key="13">
    <source>
        <dbReference type="ARBA" id="ARBA00022984"/>
    </source>
</evidence>
<proteinExistence type="inferred from homology"/>
<evidence type="ECO:0000256" key="19">
    <source>
        <dbReference type="HAMAP-Rule" id="MF_00037"/>
    </source>
</evidence>
<keyword evidence="15 19" id="KW-0131">Cell cycle</keyword>
<dbReference type="Gene3D" id="3.90.78.10">
    <property type="entry name" value="UDP-N-acetylenolpyruvoylglucosamine reductase, C-terminal domain"/>
    <property type="match status" value="1"/>
</dbReference>
<dbReference type="GO" id="GO:0051301">
    <property type="term" value="P:cell division"/>
    <property type="evidence" value="ECO:0007669"/>
    <property type="project" value="UniProtKB-KW"/>
</dbReference>
<comment type="subcellular location">
    <subcellularLocation>
        <location evidence="3 19">Cytoplasm</location>
    </subcellularLocation>
</comment>
<dbReference type="GO" id="GO:0009252">
    <property type="term" value="P:peptidoglycan biosynthetic process"/>
    <property type="evidence" value="ECO:0007669"/>
    <property type="project" value="UniProtKB-UniRule"/>
</dbReference>
<dbReference type="EMBL" id="FOXB01000002">
    <property type="protein sequence ID" value="SFO92749.1"/>
    <property type="molecule type" value="Genomic_DNA"/>
</dbReference>
<evidence type="ECO:0000256" key="15">
    <source>
        <dbReference type="ARBA" id="ARBA00023306"/>
    </source>
</evidence>
<evidence type="ECO:0000256" key="8">
    <source>
        <dbReference type="ARBA" id="ARBA00022618"/>
    </source>
</evidence>
<comment type="pathway">
    <text evidence="4 19">Cell wall biogenesis; peptidoglycan biosynthesis.</text>
</comment>
<dbReference type="UniPathway" id="UPA00219"/>
<evidence type="ECO:0000256" key="3">
    <source>
        <dbReference type="ARBA" id="ARBA00004496"/>
    </source>
</evidence>
<keyword evidence="16 19" id="KW-0961">Cell wall biogenesis/degradation</keyword>
<keyword evidence="14 19" id="KW-0560">Oxidoreductase</keyword>
<dbReference type="OrthoDB" id="9804753at2"/>
<dbReference type="GO" id="GO:0008360">
    <property type="term" value="P:regulation of cell shape"/>
    <property type="evidence" value="ECO:0007669"/>
    <property type="project" value="UniProtKB-KW"/>
</dbReference>
<dbReference type="SUPFAM" id="SSF56194">
    <property type="entry name" value="Uridine diphospho-N-Acetylenolpyruvylglucosamine reductase, MurB, C-terminal domain"/>
    <property type="match status" value="1"/>
</dbReference>
<evidence type="ECO:0000256" key="18">
    <source>
        <dbReference type="ARBA" id="ARBA00048914"/>
    </source>
</evidence>
<comment type="cofactor">
    <cofactor evidence="1 19">
        <name>FAD</name>
        <dbReference type="ChEBI" id="CHEBI:57692"/>
    </cofactor>
</comment>
<evidence type="ECO:0000256" key="16">
    <source>
        <dbReference type="ARBA" id="ARBA00023316"/>
    </source>
</evidence>
<dbReference type="STRING" id="223786.SAMN05216234_10259"/>
<evidence type="ECO:0000256" key="7">
    <source>
        <dbReference type="ARBA" id="ARBA00022490"/>
    </source>
</evidence>
<dbReference type="Proteomes" id="UP000199227">
    <property type="component" value="Unassembled WGS sequence"/>
</dbReference>
<dbReference type="InterPro" id="IPR016169">
    <property type="entry name" value="FAD-bd_PCMH_sub2"/>
</dbReference>
<dbReference type="InterPro" id="IPR036635">
    <property type="entry name" value="MurB_C_sf"/>
</dbReference>
<dbReference type="NCBIfam" id="NF010479">
    <property type="entry name" value="PRK13904.1"/>
    <property type="match status" value="1"/>
</dbReference>
<gene>
    <name evidence="19" type="primary">murB</name>
    <name evidence="21" type="ORF">SAMN05216234_10259</name>
</gene>
<evidence type="ECO:0000256" key="17">
    <source>
        <dbReference type="ARBA" id="ARBA00031026"/>
    </source>
</evidence>
<dbReference type="GO" id="GO:0071555">
    <property type="term" value="P:cell wall organization"/>
    <property type="evidence" value="ECO:0007669"/>
    <property type="project" value="UniProtKB-KW"/>
</dbReference>
<dbReference type="Pfam" id="PF02873">
    <property type="entry name" value="MurB_C"/>
    <property type="match status" value="1"/>
</dbReference>
<feature type="active site" description="Proton donor" evidence="19">
    <location>
        <position position="184"/>
    </location>
</feature>
<dbReference type="PANTHER" id="PTHR21071:SF4">
    <property type="entry name" value="UDP-N-ACETYLENOLPYRUVOYLGLUCOSAMINE REDUCTASE"/>
    <property type="match status" value="1"/>
</dbReference>
<dbReference type="SUPFAM" id="SSF56176">
    <property type="entry name" value="FAD-binding/transporter-associated domain-like"/>
    <property type="match status" value="1"/>
</dbReference>
<keyword evidence="8 19" id="KW-0132">Cell division</keyword>
<dbReference type="NCBIfam" id="TIGR00179">
    <property type="entry name" value="murB"/>
    <property type="match status" value="1"/>
</dbReference>
<dbReference type="GO" id="GO:0050660">
    <property type="term" value="F:flavin adenine dinucleotide binding"/>
    <property type="evidence" value="ECO:0007669"/>
    <property type="project" value="InterPro"/>
</dbReference>
<comment type="catalytic activity">
    <reaction evidence="18 19">
        <text>UDP-N-acetyl-alpha-D-muramate + NADP(+) = UDP-N-acetyl-3-O-(1-carboxyvinyl)-alpha-D-glucosamine + NADPH + H(+)</text>
        <dbReference type="Rhea" id="RHEA:12248"/>
        <dbReference type="ChEBI" id="CHEBI:15378"/>
        <dbReference type="ChEBI" id="CHEBI:57783"/>
        <dbReference type="ChEBI" id="CHEBI:58349"/>
        <dbReference type="ChEBI" id="CHEBI:68483"/>
        <dbReference type="ChEBI" id="CHEBI:70757"/>
        <dbReference type="EC" id="1.3.1.98"/>
    </reaction>
</comment>
<dbReference type="RefSeq" id="WP_092910106.1">
    <property type="nucleotide sequence ID" value="NZ_FOXB01000002.1"/>
</dbReference>
<comment type="similarity">
    <text evidence="19">Belongs to the MurB family.</text>
</comment>
<evidence type="ECO:0000256" key="14">
    <source>
        <dbReference type="ARBA" id="ARBA00023002"/>
    </source>
</evidence>
<evidence type="ECO:0000256" key="1">
    <source>
        <dbReference type="ARBA" id="ARBA00001974"/>
    </source>
</evidence>
<evidence type="ECO:0000256" key="11">
    <source>
        <dbReference type="ARBA" id="ARBA00022857"/>
    </source>
</evidence>
<evidence type="ECO:0000256" key="2">
    <source>
        <dbReference type="ARBA" id="ARBA00003921"/>
    </source>
</evidence>
<keyword evidence="13 19" id="KW-0573">Peptidoglycan synthesis</keyword>
<dbReference type="InterPro" id="IPR003170">
    <property type="entry name" value="MurB"/>
</dbReference>
<dbReference type="GO" id="GO:0008762">
    <property type="term" value="F:UDP-N-acetylmuramate dehydrogenase activity"/>
    <property type="evidence" value="ECO:0007669"/>
    <property type="project" value="UniProtKB-UniRule"/>
</dbReference>
<dbReference type="Gene3D" id="3.30.465.10">
    <property type="match status" value="1"/>
</dbReference>
<sequence length="258" mass="28470">MKKRSIDFSKFSSIKIGPVVDVTVIEKGDVLPKDHLLIGHANNLLISPMPPKLMMLGKDFDYIKIEDERLIIGAATPTGKILSFCKKFDIGGFEYVAKLPGTLGGMLAMNAGVKSYETFNTLLEVKTDIGTFAKEEIEHGYRYANLPGIALEGTFKFEKGFNKNLAEQLLQLRTNQPQLPSAGSAFKNPPGDYAGRLIEAVGLKGERIGNMAWSDMHANFLVNLGGGIFDDAITLIELAKKRVFDMFNIELEIEIKII</sequence>
<dbReference type="AlphaFoldDB" id="A0A1I5L603"/>
<protein>
    <recommendedName>
        <fullName evidence="6 19">UDP-N-acetylenolpyruvoylglucosamine reductase</fullName>
        <ecNumber evidence="5 19">1.3.1.98</ecNumber>
    </recommendedName>
    <alternativeName>
        <fullName evidence="17 19">UDP-N-acetylmuramate dehydrogenase</fullName>
    </alternativeName>
</protein>
<evidence type="ECO:0000256" key="10">
    <source>
        <dbReference type="ARBA" id="ARBA00022827"/>
    </source>
</evidence>
<evidence type="ECO:0000256" key="4">
    <source>
        <dbReference type="ARBA" id="ARBA00004752"/>
    </source>
</evidence>
<keyword evidence="12 19" id="KW-0133">Cell shape</keyword>
<evidence type="ECO:0000256" key="5">
    <source>
        <dbReference type="ARBA" id="ARBA00012518"/>
    </source>
</evidence>
<keyword evidence="7 19" id="KW-0963">Cytoplasm</keyword>
<reference evidence="21 22" key="1">
    <citation type="submission" date="2016-10" db="EMBL/GenBank/DDBJ databases">
        <authorList>
            <person name="de Groot N.N."/>
        </authorList>
    </citation>
    <scope>NUCLEOTIDE SEQUENCE [LARGE SCALE GENOMIC DNA]</scope>
    <source>
        <strain evidence="21 22">EP1-55-1</strain>
    </source>
</reference>
<organism evidence="21 22">
    <name type="scientific">Hydrogenimonas thermophila</name>
    <dbReference type="NCBI Taxonomy" id="223786"/>
    <lineage>
        <taxon>Bacteria</taxon>
        <taxon>Pseudomonadati</taxon>
        <taxon>Campylobacterota</taxon>
        <taxon>Epsilonproteobacteria</taxon>
        <taxon>Campylobacterales</taxon>
        <taxon>Hydrogenimonadaceae</taxon>
        <taxon>Hydrogenimonas</taxon>
    </lineage>
</organism>
<dbReference type="InterPro" id="IPR011601">
    <property type="entry name" value="MurB_C"/>
</dbReference>
<keyword evidence="11 19" id="KW-0521">NADP</keyword>
<feature type="domain" description="UDP-N-acetylenolpyruvoylglucosamine reductase C-terminal" evidence="20">
    <location>
        <begin position="167"/>
        <end position="258"/>
    </location>
</feature>
<comment type="function">
    <text evidence="2 19">Cell wall formation.</text>
</comment>
<dbReference type="GO" id="GO:0005829">
    <property type="term" value="C:cytosol"/>
    <property type="evidence" value="ECO:0007669"/>
    <property type="project" value="TreeGrafter"/>
</dbReference>
<keyword evidence="22" id="KW-1185">Reference proteome</keyword>
<evidence type="ECO:0000313" key="22">
    <source>
        <dbReference type="Proteomes" id="UP000199227"/>
    </source>
</evidence>
<accession>A0A1I5L603</accession>
<evidence type="ECO:0000256" key="12">
    <source>
        <dbReference type="ARBA" id="ARBA00022960"/>
    </source>
</evidence>
<evidence type="ECO:0000256" key="6">
    <source>
        <dbReference type="ARBA" id="ARBA00015188"/>
    </source>
</evidence>